<accession>A0ABZ0GRN6</accession>
<dbReference type="Gene3D" id="2.40.350.10">
    <property type="entry name" value="SO1590-like"/>
    <property type="match status" value="1"/>
</dbReference>
<sequence length="141" mass="15521">MSKNLTGLFQITQWNEECHLVFDEGGKQCCAQIKQTYSGDIEGDSSLKYLMNYRTESTACFVGFEVINATIDGKKGRIVLRHDGVFEQGVASSHFKIISENCSDDFKGIHGSGSFASAENGQANYQFELGFDDNSVKVIGI</sequence>
<dbReference type="Proteomes" id="UP001301442">
    <property type="component" value="Chromosome"/>
</dbReference>
<dbReference type="SUPFAM" id="SSF159238">
    <property type="entry name" value="SO1590-like"/>
    <property type="match status" value="1"/>
</dbReference>
<gene>
    <name evidence="1" type="ORF">RI844_03595</name>
</gene>
<dbReference type="EMBL" id="CP136600">
    <property type="protein sequence ID" value="WOH38330.1"/>
    <property type="molecule type" value="Genomic_DNA"/>
</dbReference>
<evidence type="ECO:0000313" key="1">
    <source>
        <dbReference type="EMBL" id="WOH38330.1"/>
    </source>
</evidence>
<protein>
    <submittedName>
        <fullName evidence="1">DUF3224 domain-containing protein</fullName>
    </submittedName>
</protein>
<organism evidence="1 2">
    <name type="scientific">Thalassotalea fonticola</name>
    <dbReference type="NCBI Taxonomy" id="3065649"/>
    <lineage>
        <taxon>Bacteria</taxon>
        <taxon>Pseudomonadati</taxon>
        <taxon>Pseudomonadota</taxon>
        <taxon>Gammaproteobacteria</taxon>
        <taxon>Alteromonadales</taxon>
        <taxon>Colwelliaceae</taxon>
        <taxon>Thalassotalea</taxon>
    </lineage>
</organism>
<reference evidence="1 2" key="1">
    <citation type="submission" date="2023-09" db="EMBL/GenBank/DDBJ databases">
        <authorList>
            <person name="Qi X."/>
        </authorList>
    </citation>
    <scope>NUCLEOTIDE SEQUENCE [LARGE SCALE GENOMIC DNA]</scope>
    <source>
        <strain evidence="1 2">S1-1</strain>
    </source>
</reference>
<evidence type="ECO:0000313" key="2">
    <source>
        <dbReference type="Proteomes" id="UP001301442"/>
    </source>
</evidence>
<keyword evidence="2" id="KW-1185">Reference proteome</keyword>
<name>A0ABZ0GRN6_9GAMM</name>
<proteinExistence type="predicted"/>
<dbReference type="InterPro" id="IPR021607">
    <property type="entry name" value="DUF3224"/>
</dbReference>
<dbReference type="RefSeq" id="WP_348397102.1">
    <property type="nucleotide sequence ID" value="NZ_CP136600.1"/>
</dbReference>
<dbReference type="InterPro" id="IPR023159">
    <property type="entry name" value="SO1590-like_sf"/>
</dbReference>
<dbReference type="Pfam" id="PF11528">
    <property type="entry name" value="DUF3224"/>
    <property type="match status" value="1"/>
</dbReference>